<dbReference type="PANTHER" id="PTHR11956">
    <property type="entry name" value="ARGINYL-TRNA SYNTHETASE"/>
    <property type="match status" value="1"/>
</dbReference>
<comment type="caution">
    <text evidence="13">The sequence shown here is derived from an EMBL/GenBank/DDBJ whole genome shotgun (WGS) entry which is preliminary data.</text>
</comment>
<evidence type="ECO:0000256" key="1">
    <source>
        <dbReference type="ARBA" id="ARBA00005594"/>
    </source>
</evidence>
<evidence type="ECO:0000259" key="11">
    <source>
        <dbReference type="SMART" id="SM00836"/>
    </source>
</evidence>
<evidence type="ECO:0000256" key="3">
    <source>
        <dbReference type="ARBA" id="ARBA00022598"/>
    </source>
</evidence>
<feature type="domain" description="DALR anticodon binding" evidence="11">
    <location>
        <begin position="463"/>
        <end position="582"/>
    </location>
</feature>
<keyword evidence="6 9" id="KW-0648">Protein biosynthesis</keyword>
<dbReference type="InterPro" id="IPR036695">
    <property type="entry name" value="Arg-tRNA-synth_N_sf"/>
</dbReference>
<dbReference type="Pfam" id="PF05746">
    <property type="entry name" value="DALR_1"/>
    <property type="match status" value="1"/>
</dbReference>
<dbReference type="InterPro" id="IPR001278">
    <property type="entry name" value="Arg-tRNA-ligase"/>
</dbReference>
<feature type="domain" description="Arginyl tRNA synthetase N-terminal" evidence="12">
    <location>
        <begin position="7"/>
        <end position="87"/>
    </location>
</feature>
<organism evidence="13 14">
    <name type="scientific">Entomospira entomophila</name>
    <dbReference type="NCBI Taxonomy" id="2719988"/>
    <lineage>
        <taxon>Bacteria</taxon>
        <taxon>Pseudomonadati</taxon>
        <taxon>Spirochaetota</taxon>
        <taxon>Spirochaetia</taxon>
        <taxon>Spirochaetales</taxon>
        <taxon>Spirochaetaceae</taxon>
        <taxon>Entomospira</taxon>
    </lineage>
</organism>
<protein>
    <recommendedName>
        <fullName evidence="9">Arginine--tRNA ligase</fullName>
        <ecNumber evidence="9">6.1.1.19</ecNumber>
    </recommendedName>
    <alternativeName>
        <fullName evidence="9">Arginyl-tRNA synthetase</fullName>
        <shortName evidence="9">ArgRS</shortName>
    </alternativeName>
</protein>
<evidence type="ECO:0000313" key="13">
    <source>
        <dbReference type="EMBL" id="NIZ40742.1"/>
    </source>
</evidence>
<dbReference type="SUPFAM" id="SSF47323">
    <property type="entry name" value="Anticodon-binding domain of a subclass of class I aminoacyl-tRNA synthetases"/>
    <property type="match status" value="1"/>
</dbReference>
<evidence type="ECO:0000256" key="4">
    <source>
        <dbReference type="ARBA" id="ARBA00022741"/>
    </source>
</evidence>
<evidence type="ECO:0000313" key="14">
    <source>
        <dbReference type="Proteomes" id="UP000711995"/>
    </source>
</evidence>
<comment type="similarity">
    <text evidence="1 9 10">Belongs to the class-I aminoacyl-tRNA synthetase family.</text>
</comment>
<name>A0A968KSV2_9SPIO</name>
<dbReference type="NCBIfam" id="TIGR00456">
    <property type="entry name" value="argS"/>
    <property type="match status" value="1"/>
</dbReference>
<dbReference type="InterPro" id="IPR014729">
    <property type="entry name" value="Rossmann-like_a/b/a_fold"/>
</dbReference>
<feature type="short sequence motif" description="'HIGH' region" evidence="9">
    <location>
        <begin position="122"/>
        <end position="132"/>
    </location>
</feature>
<dbReference type="SMART" id="SM00836">
    <property type="entry name" value="DALR_1"/>
    <property type="match status" value="1"/>
</dbReference>
<proteinExistence type="inferred from homology"/>
<evidence type="ECO:0000256" key="7">
    <source>
        <dbReference type="ARBA" id="ARBA00023146"/>
    </source>
</evidence>
<dbReference type="EMBL" id="JAATLJ010000001">
    <property type="protein sequence ID" value="NIZ40742.1"/>
    <property type="molecule type" value="Genomic_DNA"/>
</dbReference>
<comment type="subcellular location">
    <subcellularLocation>
        <location evidence="9">Cytoplasm</location>
    </subcellularLocation>
</comment>
<dbReference type="CDD" id="cd00671">
    <property type="entry name" value="ArgRS_core"/>
    <property type="match status" value="1"/>
</dbReference>
<keyword evidence="14" id="KW-1185">Reference proteome</keyword>
<dbReference type="Pfam" id="PF00750">
    <property type="entry name" value="tRNA-synt_1d"/>
    <property type="match status" value="1"/>
</dbReference>
<evidence type="ECO:0000256" key="2">
    <source>
        <dbReference type="ARBA" id="ARBA00022490"/>
    </source>
</evidence>
<evidence type="ECO:0000256" key="5">
    <source>
        <dbReference type="ARBA" id="ARBA00022840"/>
    </source>
</evidence>
<keyword evidence="7 9" id="KW-0030">Aminoacyl-tRNA synthetase</keyword>
<evidence type="ECO:0000259" key="12">
    <source>
        <dbReference type="SMART" id="SM01016"/>
    </source>
</evidence>
<dbReference type="InterPro" id="IPR001412">
    <property type="entry name" value="aa-tRNA-synth_I_CS"/>
</dbReference>
<dbReference type="SUPFAM" id="SSF52374">
    <property type="entry name" value="Nucleotidylyl transferase"/>
    <property type="match status" value="1"/>
</dbReference>
<evidence type="ECO:0000256" key="8">
    <source>
        <dbReference type="ARBA" id="ARBA00049339"/>
    </source>
</evidence>
<dbReference type="Gene3D" id="3.30.1360.70">
    <property type="entry name" value="Arginyl tRNA synthetase N-terminal domain"/>
    <property type="match status" value="1"/>
</dbReference>
<dbReference type="FunFam" id="1.10.730.10:FF:000006">
    <property type="entry name" value="Arginyl-tRNA synthetase 2, mitochondrial"/>
    <property type="match status" value="1"/>
</dbReference>
<dbReference type="Gene3D" id="1.10.730.10">
    <property type="entry name" value="Isoleucyl-tRNA Synthetase, Domain 1"/>
    <property type="match status" value="1"/>
</dbReference>
<dbReference type="PANTHER" id="PTHR11956:SF5">
    <property type="entry name" value="ARGININE--TRNA LIGASE, CYTOPLASMIC"/>
    <property type="match status" value="1"/>
</dbReference>
<sequence>MVLVNQRQVKEIVTSALTHVYQVSNSTLIIEKPKDESLGDVAIPCFEMAKQLRQSPKIIAESICRYINENYAGIQVSAVAGYLNFFWNKEAFIQQNIPLVDHAYAGNNVLSGEKIIVEFSGPNTNKPLHLGHMRNNALGESLSRILRNAGADVFKVNIVNDRGVHICKSMLAYKLFGNGTTPEQENIKSDHFVGDFYVKYAQWEREHPEAEEMIKVMLNDWEAGDSETMELWRLMNHWAVSGIKQTYDRTGISFDKIYYESETYKLGKDIVLRGLEKSVFFKADDGSLRLDIEEITPAGDSEEKPTKVFLRADGTSIYITQDLGTAVARHQDFPFHRMIYVVAHEQRRHFEILFYALKKMGYPWADHLHHLSYGMVNLPDGKMKSREGTVVDADDLLNTLTEQAALAAYSAHRKGESGDAEDVAFNVALGALHYFLLQINPVKDMVFDAKESLSFNGNTGPYLQYTYARIAGMLRKNEASELLAMTECDLTLLQDPLEWRLIKILVDFPNHTAKAAIEYSPSIVASYLYDLAKTFNKFYTDLPILKEENKNLARARLTLAQKVMEVLAQGLNLLVIPVVERM</sequence>
<dbReference type="Pfam" id="PF03485">
    <property type="entry name" value="Arg_tRNA_synt_N"/>
    <property type="match status" value="1"/>
</dbReference>
<gene>
    <name evidence="9" type="primary">argS</name>
    <name evidence="13" type="ORF">HCT14_04365</name>
</gene>
<dbReference type="SUPFAM" id="SSF55190">
    <property type="entry name" value="Arginyl-tRNA synthetase (ArgRS), N-terminal 'additional' domain"/>
    <property type="match status" value="1"/>
</dbReference>
<dbReference type="AlphaFoldDB" id="A0A968KSV2"/>
<evidence type="ECO:0000256" key="9">
    <source>
        <dbReference type="HAMAP-Rule" id="MF_00123"/>
    </source>
</evidence>
<evidence type="ECO:0000256" key="10">
    <source>
        <dbReference type="RuleBase" id="RU363038"/>
    </source>
</evidence>
<dbReference type="SMART" id="SM01016">
    <property type="entry name" value="Arg_tRNA_synt_N"/>
    <property type="match status" value="1"/>
</dbReference>
<dbReference type="InterPro" id="IPR008909">
    <property type="entry name" value="DALR_anticod-bd"/>
</dbReference>
<evidence type="ECO:0000256" key="6">
    <source>
        <dbReference type="ARBA" id="ARBA00022917"/>
    </source>
</evidence>
<keyword evidence="5 9" id="KW-0067">ATP-binding</keyword>
<dbReference type="GO" id="GO:0005737">
    <property type="term" value="C:cytoplasm"/>
    <property type="evidence" value="ECO:0007669"/>
    <property type="project" value="UniProtKB-SubCell"/>
</dbReference>
<dbReference type="Gene3D" id="3.40.50.620">
    <property type="entry name" value="HUPs"/>
    <property type="match status" value="1"/>
</dbReference>
<dbReference type="GO" id="GO:0006420">
    <property type="term" value="P:arginyl-tRNA aminoacylation"/>
    <property type="evidence" value="ECO:0007669"/>
    <property type="project" value="UniProtKB-UniRule"/>
</dbReference>
<dbReference type="HAMAP" id="MF_00123">
    <property type="entry name" value="Arg_tRNA_synth"/>
    <property type="match status" value="1"/>
</dbReference>
<dbReference type="PROSITE" id="PS00178">
    <property type="entry name" value="AA_TRNA_LIGASE_I"/>
    <property type="match status" value="1"/>
</dbReference>
<dbReference type="Proteomes" id="UP000711995">
    <property type="component" value="Unassembled WGS sequence"/>
</dbReference>
<dbReference type="GO" id="GO:0005524">
    <property type="term" value="F:ATP binding"/>
    <property type="evidence" value="ECO:0007669"/>
    <property type="project" value="UniProtKB-UniRule"/>
</dbReference>
<dbReference type="InterPro" id="IPR005148">
    <property type="entry name" value="Arg-tRNA-synth_N"/>
</dbReference>
<accession>A0A968KSV2</accession>
<keyword evidence="4 9" id="KW-0547">Nucleotide-binding</keyword>
<dbReference type="InterPro" id="IPR035684">
    <property type="entry name" value="ArgRS_core"/>
</dbReference>
<comment type="catalytic activity">
    <reaction evidence="8 9">
        <text>tRNA(Arg) + L-arginine + ATP = L-arginyl-tRNA(Arg) + AMP + diphosphate</text>
        <dbReference type="Rhea" id="RHEA:20301"/>
        <dbReference type="Rhea" id="RHEA-COMP:9658"/>
        <dbReference type="Rhea" id="RHEA-COMP:9673"/>
        <dbReference type="ChEBI" id="CHEBI:30616"/>
        <dbReference type="ChEBI" id="CHEBI:32682"/>
        <dbReference type="ChEBI" id="CHEBI:33019"/>
        <dbReference type="ChEBI" id="CHEBI:78442"/>
        <dbReference type="ChEBI" id="CHEBI:78513"/>
        <dbReference type="ChEBI" id="CHEBI:456215"/>
        <dbReference type="EC" id="6.1.1.19"/>
    </reaction>
</comment>
<dbReference type="GO" id="GO:0004814">
    <property type="term" value="F:arginine-tRNA ligase activity"/>
    <property type="evidence" value="ECO:0007669"/>
    <property type="project" value="UniProtKB-UniRule"/>
</dbReference>
<reference evidence="13 14" key="1">
    <citation type="submission" date="2020-03" db="EMBL/GenBank/DDBJ databases">
        <title>Spirochaetal bacteria isolated from arthropods constitute a novel genus Entomospira genus novum within the order Spirochaetales.</title>
        <authorList>
            <person name="Grana-Miraglia L."/>
            <person name="Sikutova S."/>
            <person name="Fingerle V."/>
            <person name="Sing A."/>
            <person name="Castillo-Ramirez S."/>
            <person name="Margos G."/>
            <person name="Rudolf I."/>
        </authorList>
    </citation>
    <scope>NUCLEOTIDE SEQUENCE [LARGE SCALE GENOMIC DNA]</scope>
    <source>
        <strain evidence="13 14">BR193</strain>
    </source>
</reference>
<dbReference type="InterPro" id="IPR009080">
    <property type="entry name" value="tRNAsynth_Ia_anticodon-bd"/>
</dbReference>
<dbReference type="EC" id="6.1.1.19" evidence="9"/>
<comment type="subunit">
    <text evidence="9">Monomer.</text>
</comment>
<dbReference type="PRINTS" id="PR01038">
    <property type="entry name" value="TRNASYNTHARG"/>
</dbReference>
<keyword evidence="2 9" id="KW-0963">Cytoplasm</keyword>
<dbReference type="RefSeq" id="WP_167700325.1">
    <property type="nucleotide sequence ID" value="NZ_CP118174.1"/>
</dbReference>
<keyword evidence="3 9" id="KW-0436">Ligase</keyword>